<protein>
    <submittedName>
        <fullName evidence="2">Uncharacterized protein</fullName>
    </submittedName>
</protein>
<keyword evidence="1" id="KW-1133">Transmembrane helix</keyword>
<name>A0A450TN98_9GAMM</name>
<evidence type="ECO:0000256" key="1">
    <source>
        <dbReference type="SAM" id="Phobius"/>
    </source>
</evidence>
<feature type="transmembrane region" description="Helical" evidence="1">
    <location>
        <begin position="12"/>
        <end position="34"/>
    </location>
</feature>
<sequence>MSTEITKKHEKLNRFFVPFVLLSVDILFLVYVFYTRIFN</sequence>
<dbReference type="EMBL" id="CAADFE010000018">
    <property type="protein sequence ID" value="VFJ69219.1"/>
    <property type="molecule type" value="Genomic_DNA"/>
</dbReference>
<organism evidence="2">
    <name type="scientific">Candidatus Kentrum sp. FW</name>
    <dbReference type="NCBI Taxonomy" id="2126338"/>
    <lineage>
        <taxon>Bacteria</taxon>
        <taxon>Pseudomonadati</taxon>
        <taxon>Pseudomonadota</taxon>
        <taxon>Gammaproteobacteria</taxon>
        <taxon>Candidatus Kentrum</taxon>
    </lineage>
</organism>
<keyword evidence="1" id="KW-0472">Membrane</keyword>
<reference evidence="2" key="1">
    <citation type="submission" date="2019-02" db="EMBL/GenBank/DDBJ databases">
        <authorList>
            <person name="Gruber-Vodicka R. H."/>
            <person name="Seah K. B. B."/>
        </authorList>
    </citation>
    <scope>NUCLEOTIDE SEQUENCE</scope>
    <source>
        <strain evidence="2">BECK_BZ131</strain>
    </source>
</reference>
<keyword evidence="1" id="KW-0812">Transmembrane</keyword>
<evidence type="ECO:0000313" key="2">
    <source>
        <dbReference type="EMBL" id="VFJ69219.1"/>
    </source>
</evidence>
<gene>
    <name evidence="2" type="ORF">BECKFW1821C_GA0114237_101818</name>
</gene>
<accession>A0A450TN98</accession>
<dbReference type="AlphaFoldDB" id="A0A450TN98"/>
<proteinExistence type="predicted"/>